<gene>
    <name evidence="2" type="ORF">PBRASI_LOCUS4457</name>
</gene>
<reference evidence="2" key="1">
    <citation type="submission" date="2021-06" db="EMBL/GenBank/DDBJ databases">
        <authorList>
            <person name="Kallberg Y."/>
            <person name="Tangrot J."/>
            <person name="Rosling A."/>
        </authorList>
    </citation>
    <scope>NUCLEOTIDE SEQUENCE</scope>
    <source>
        <strain evidence="2">BR232B</strain>
    </source>
</reference>
<feature type="compositionally biased region" description="Basic and acidic residues" evidence="1">
    <location>
        <begin position="20"/>
        <end position="29"/>
    </location>
</feature>
<accession>A0A9N9APV0</accession>
<dbReference type="AlphaFoldDB" id="A0A9N9APV0"/>
<dbReference type="Proteomes" id="UP000789739">
    <property type="component" value="Unassembled WGS sequence"/>
</dbReference>
<proteinExistence type="predicted"/>
<keyword evidence="3" id="KW-1185">Reference proteome</keyword>
<evidence type="ECO:0000313" key="3">
    <source>
        <dbReference type="Proteomes" id="UP000789739"/>
    </source>
</evidence>
<feature type="compositionally biased region" description="Polar residues" evidence="1">
    <location>
        <begin position="1"/>
        <end position="10"/>
    </location>
</feature>
<sequence length="51" mass="5662">MEETSEYNSDSGDDLPNLNEKSDQKDGLSDKNIPIVIVISTTYLSLRNGMN</sequence>
<comment type="caution">
    <text evidence="2">The sequence shown here is derived from an EMBL/GenBank/DDBJ whole genome shotgun (WGS) entry which is preliminary data.</text>
</comment>
<name>A0A9N9APV0_9GLOM</name>
<feature type="region of interest" description="Disordered" evidence="1">
    <location>
        <begin position="1"/>
        <end position="31"/>
    </location>
</feature>
<protein>
    <submittedName>
        <fullName evidence="2">4187_t:CDS:1</fullName>
    </submittedName>
</protein>
<organism evidence="2 3">
    <name type="scientific">Paraglomus brasilianum</name>
    <dbReference type="NCBI Taxonomy" id="144538"/>
    <lineage>
        <taxon>Eukaryota</taxon>
        <taxon>Fungi</taxon>
        <taxon>Fungi incertae sedis</taxon>
        <taxon>Mucoromycota</taxon>
        <taxon>Glomeromycotina</taxon>
        <taxon>Glomeromycetes</taxon>
        <taxon>Paraglomerales</taxon>
        <taxon>Paraglomeraceae</taxon>
        <taxon>Paraglomus</taxon>
    </lineage>
</organism>
<evidence type="ECO:0000256" key="1">
    <source>
        <dbReference type="SAM" id="MobiDB-lite"/>
    </source>
</evidence>
<dbReference type="EMBL" id="CAJVPI010000463">
    <property type="protein sequence ID" value="CAG8538281.1"/>
    <property type="molecule type" value="Genomic_DNA"/>
</dbReference>
<evidence type="ECO:0000313" key="2">
    <source>
        <dbReference type="EMBL" id="CAG8538281.1"/>
    </source>
</evidence>